<dbReference type="Proteomes" id="UP000824988">
    <property type="component" value="Chromosome"/>
</dbReference>
<evidence type="ECO:0000256" key="2">
    <source>
        <dbReference type="ARBA" id="ARBA00004496"/>
    </source>
</evidence>
<evidence type="ECO:0000313" key="17">
    <source>
        <dbReference type="Proteomes" id="UP000824988"/>
    </source>
</evidence>
<protein>
    <recommendedName>
        <fullName evidence="4">16S rRNA (cytosine(967)-C(5))-methyltransferase</fullName>
        <ecNumber evidence="4">2.1.1.176</ecNumber>
    </recommendedName>
    <alternativeName>
        <fullName evidence="11">16S rRNA m5C967 methyltransferase</fullName>
    </alternativeName>
    <alternativeName>
        <fullName evidence="12">rRNA (cytosine-C(5)-)-methyltransferase RsmB</fullName>
    </alternativeName>
</protein>
<evidence type="ECO:0000256" key="7">
    <source>
        <dbReference type="ARBA" id="ARBA00022603"/>
    </source>
</evidence>
<comment type="subcellular location">
    <subcellularLocation>
        <location evidence="2">Cytoplasm</location>
    </subcellularLocation>
</comment>
<dbReference type="InterPro" id="IPR049560">
    <property type="entry name" value="MeTrfase_RsmB-F_NOP2_cat"/>
</dbReference>
<dbReference type="GO" id="GO:0070475">
    <property type="term" value="P:rRNA base methylation"/>
    <property type="evidence" value="ECO:0007669"/>
    <property type="project" value="TreeGrafter"/>
</dbReference>
<evidence type="ECO:0000256" key="14">
    <source>
        <dbReference type="PROSITE-ProRule" id="PRU01023"/>
    </source>
</evidence>
<evidence type="ECO:0000256" key="1">
    <source>
        <dbReference type="ARBA" id="ARBA00002724"/>
    </source>
</evidence>
<dbReference type="PROSITE" id="PS51686">
    <property type="entry name" value="SAM_MT_RSMB_NOP"/>
    <property type="match status" value="1"/>
</dbReference>
<evidence type="ECO:0000256" key="9">
    <source>
        <dbReference type="ARBA" id="ARBA00022691"/>
    </source>
</evidence>
<proteinExistence type="inferred from homology"/>
<evidence type="ECO:0000256" key="3">
    <source>
        <dbReference type="ARBA" id="ARBA00007494"/>
    </source>
</evidence>
<feature type="binding site" evidence="14">
    <location>
        <position position="279"/>
    </location>
    <ligand>
        <name>S-adenosyl-L-methionine</name>
        <dbReference type="ChEBI" id="CHEBI:59789"/>
    </ligand>
</feature>
<dbReference type="Pfam" id="PF01189">
    <property type="entry name" value="Methyltr_RsmB-F"/>
    <property type="match status" value="1"/>
</dbReference>
<dbReference type="NCBIfam" id="NF008149">
    <property type="entry name" value="PRK10901.1"/>
    <property type="match status" value="1"/>
</dbReference>
<evidence type="ECO:0000313" key="16">
    <source>
        <dbReference type="EMBL" id="BBL72387.1"/>
    </source>
</evidence>
<dbReference type="CDD" id="cd02440">
    <property type="entry name" value="AdoMet_MTases"/>
    <property type="match status" value="1"/>
</dbReference>
<organism evidence="16 17">
    <name type="scientific">Methylogaea oryzae</name>
    <dbReference type="NCBI Taxonomy" id="1295382"/>
    <lineage>
        <taxon>Bacteria</taxon>
        <taxon>Pseudomonadati</taxon>
        <taxon>Pseudomonadota</taxon>
        <taxon>Gammaproteobacteria</taxon>
        <taxon>Methylococcales</taxon>
        <taxon>Methylococcaceae</taxon>
        <taxon>Methylogaea</taxon>
    </lineage>
</organism>
<keyword evidence="5" id="KW-0963">Cytoplasm</keyword>
<evidence type="ECO:0000256" key="8">
    <source>
        <dbReference type="ARBA" id="ARBA00022679"/>
    </source>
</evidence>
<dbReference type="FunFam" id="3.30.70.1170:FF:000002">
    <property type="entry name" value="Ribosomal RNA small subunit methyltransferase B"/>
    <property type="match status" value="1"/>
</dbReference>
<dbReference type="EC" id="2.1.1.176" evidence="4"/>
<dbReference type="NCBIfam" id="TIGR00563">
    <property type="entry name" value="rsmB"/>
    <property type="match status" value="1"/>
</dbReference>
<feature type="binding site" evidence="14">
    <location>
        <begin position="256"/>
        <end position="262"/>
    </location>
    <ligand>
        <name>S-adenosyl-L-methionine</name>
        <dbReference type="ChEBI" id="CHEBI:59789"/>
    </ligand>
</feature>
<dbReference type="GO" id="GO:0006355">
    <property type="term" value="P:regulation of DNA-templated transcription"/>
    <property type="evidence" value="ECO:0007669"/>
    <property type="project" value="InterPro"/>
</dbReference>
<name>A0A8D4VTM3_9GAMM</name>
<dbReference type="InterPro" id="IPR054728">
    <property type="entry name" value="RsmB-like_ferredoxin"/>
</dbReference>
<evidence type="ECO:0000259" key="15">
    <source>
        <dbReference type="PROSITE" id="PS51686"/>
    </source>
</evidence>
<evidence type="ECO:0000256" key="13">
    <source>
        <dbReference type="ARBA" id="ARBA00047283"/>
    </source>
</evidence>
<keyword evidence="9 14" id="KW-0949">S-adenosyl-L-methionine</keyword>
<feature type="binding site" evidence="14">
    <location>
        <position position="324"/>
    </location>
    <ligand>
        <name>S-adenosyl-L-methionine</name>
        <dbReference type="ChEBI" id="CHEBI:59789"/>
    </ligand>
</feature>
<feature type="active site" description="Nucleophile" evidence="14">
    <location>
        <position position="377"/>
    </location>
</feature>
<dbReference type="KEGG" id="moz:MoryE10_29930"/>
<dbReference type="InterPro" id="IPR001678">
    <property type="entry name" value="MeTrfase_RsmB-F_NOP2_dom"/>
</dbReference>
<dbReference type="GO" id="GO:0003723">
    <property type="term" value="F:RNA binding"/>
    <property type="evidence" value="ECO:0007669"/>
    <property type="project" value="UniProtKB-UniRule"/>
</dbReference>
<keyword evidence="6" id="KW-0698">rRNA processing</keyword>
<evidence type="ECO:0000256" key="10">
    <source>
        <dbReference type="ARBA" id="ARBA00022884"/>
    </source>
</evidence>
<dbReference type="Pfam" id="PF01029">
    <property type="entry name" value="NusB"/>
    <property type="match status" value="1"/>
</dbReference>
<dbReference type="EMBL" id="AP019782">
    <property type="protein sequence ID" value="BBL72387.1"/>
    <property type="molecule type" value="Genomic_DNA"/>
</dbReference>
<comment type="similarity">
    <text evidence="3 14">Belongs to the class I-like SAM-binding methyltransferase superfamily. RsmB/NOP family.</text>
</comment>
<evidence type="ECO:0000256" key="5">
    <source>
        <dbReference type="ARBA" id="ARBA00022490"/>
    </source>
</evidence>
<evidence type="ECO:0000256" key="11">
    <source>
        <dbReference type="ARBA" id="ARBA00030399"/>
    </source>
</evidence>
<comment type="catalytic activity">
    <reaction evidence="13">
        <text>cytidine(967) in 16S rRNA + S-adenosyl-L-methionine = 5-methylcytidine(967) in 16S rRNA + S-adenosyl-L-homocysteine + H(+)</text>
        <dbReference type="Rhea" id="RHEA:42748"/>
        <dbReference type="Rhea" id="RHEA-COMP:10219"/>
        <dbReference type="Rhea" id="RHEA-COMP:10220"/>
        <dbReference type="ChEBI" id="CHEBI:15378"/>
        <dbReference type="ChEBI" id="CHEBI:57856"/>
        <dbReference type="ChEBI" id="CHEBI:59789"/>
        <dbReference type="ChEBI" id="CHEBI:74483"/>
        <dbReference type="ChEBI" id="CHEBI:82748"/>
        <dbReference type="EC" id="2.1.1.176"/>
    </reaction>
</comment>
<feature type="domain" description="SAM-dependent MTase RsmB/NOP-type" evidence="15">
    <location>
        <begin position="166"/>
        <end position="435"/>
    </location>
</feature>
<dbReference type="PANTHER" id="PTHR22807:SF61">
    <property type="entry name" value="NOL1_NOP2_SUN FAMILY PROTEIN _ ANTITERMINATION NUSB DOMAIN-CONTAINING PROTEIN"/>
    <property type="match status" value="1"/>
</dbReference>
<feature type="binding site" evidence="14">
    <location>
        <position position="305"/>
    </location>
    <ligand>
        <name>S-adenosyl-L-methionine</name>
        <dbReference type="ChEBI" id="CHEBI:59789"/>
    </ligand>
</feature>
<gene>
    <name evidence="16" type="primary">rsmB</name>
    <name evidence="16" type="ORF">MoryE10_29930</name>
</gene>
<dbReference type="PROSITE" id="PS01153">
    <property type="entry name" value="NOL1_NOP2_SUN"/>
    <property type="match status" value="1"/>
</dbReference>
<evidence type="ECO:0000256" key="12">
    <source>
        <dbReference type="ARBA" id="ARBA00031088"/>
    </source>
</evidence>
<dbReference type="InterPro" id="IPR006027">
    <property type="entry name" value="NusB_RsmB_TIM44"/>
</dbReference>
<dbReference type="InterPro" id="IPR004573">
    <property type="entry name" value="rRNA_ssu_MeTfrase_B"/>
</dbReference>
<dbReference type="InterPro" id="IPR018314">
    <property type="entry name" value="RsmB/NOL1/NOP2-like_CS"/>
</dbReference>
<keyword evidence="10 14" id="KW-0694">RNA-binding</keyword>
<dbReference type="GO" id="GO:0009383">
    <property type="term" value="F:rRNA (cytosine-C5-)-methyltransferase activity"/>
    <property type="evidence" value="ECO:0007669"/>
    <property type="project" value="TreeGrafter"/>
</dbReference>
<keyword evidence="7 14" id="KW-0489">Methyltransferase</keyword>
<dbReference type="PANTHER" id="PTHR22807">
    <property type="entry name" value="NOP2 YEAST -RELATED NOL1/NOP2/FMU SUN DOMAIN-CONTAINING"/>
    <property type="match status" value="1"/>
</dbReference>
<reference evidence="16" key="1">
    <citation type="submission" date="2019-06" db="EMBL/GenBank/DDBJ databases">
        <title>Complete genome sequence of Methylogaea oryzae strain JCM16910.</title>
        <authorList>
            <person name="Asakawa S."/>
        </authorList>
    </citation>
    <scope>NUCLEOTIDE SEQUENCE</scope>
    <source>
        <strain evidence="16">E10</strain>
    </source>
</reference>
<dbReference type="FunFam" id="3.40.50.150:FF:000022">
    <property type="entry name" value="Ribosomal RNA small subunit methyltransferase B"/>
    <property type="match status" value="1"/>
</dbReference>
<evidence type="ECO:0000256" key="6">
    <source>
        <dbReference type="ARBA" id="ARBA00022552"/>
    </source>
</evidence>
<dbReference type="Pfam" id="PF22458">
    <property type="entry name" value="RsmF-B_ferredox"/>
    <property type="match status" value="1"/>
</dbReference>
<evidence type="ECO:0000256" key="4">
    <source>
        <dbReference type="ARBA" id="ARBA00012140"/>
    </source>
</evidence>
<keyword evidence="17" id="KW-1185">Reference proteome</keyword>
<accession>A0A8D4VTM3</accession>
<keyword evidence="8 14" id="KW-0808">Transferase</keyword>
<sequence>MFALAERAPNSRLAAARVLTRVVEQGQSLTDALAAELPALPNGRDRAFVQALCFGVMRRYWQLDAILAQLVRKPIQVAEVHMLALAGLYQLSHMAVKPYAAVAETVAAAGRHAWAKPLLNAVLRNYQRRREELEAAIAGDTVATTSHPAWLIERLRGDWPQQWQAILEANNQQPPMVLRANRRRNDRDAYLALLRQQELAAEAAGPGQDAIVLGQPLDVAQLPGFADGLVSVQDGAAQLAAPLLDPQPGDRVLDACAAPGGKTAHLLEYCPQALVTAVDVAPERVQRIGETLQRLNLAATVAVGDAGRPQDWWDGQPFQRILLDAPCSATGVIRRHPDIKWLRRDSDIATLADTQGKLLDALWPLLAPGGVLLYATCSVLREENDRQVGRFLERRNDAVELPLAGAWGTALAYGRQILPGEQGMDGFYYAKLGKRDG</sequence>
<dbReference type="InterPro" id="IPR023267">
    <property type="entry name" value="RCMT"/>
</dbReference>
<comment type="function">
    <text evidence="1">Specifically methylates the cytosine at position 967 (m5C967) of 16S rRNA.</text>
</comment>
<dbReference type="AlphaFoldDB" id="A0A8D4VTM3"/>
<dbReference type="GO" id="GO:0005829">
    <property type="term" value="C:cytosol"/>
    <property type="evidence" value="ECO:0007669"/>
    <property type="project" value="TreeGrafter"/>
</dbReference>